<evidence type="ECO:0000256" key="1">
    <source>
        <dbReference type="SAM" id="MobiDB-lite"/>
    </source>
</evidence>
<proteinExistence type="predicted"/>
<reference evidence="3" key="1">
    <citation type="journal article" date="2019" name="Int. J. Syst. Evol. Microbiol.">
        <title>The Global Catalogue of Microorganisms (GCM) 10K type strain sequencing project: providing services to taxonomists for standard genome sequencing and annotation.</title>
        <authorList>
            <consortium name="The Broad Institute Genomics Platform"/>
            <consortium name="The Broad Institute Genome Sequencing Center for Infectious Disease"/>
            <person name="Wu L."/>
            <person name="Ma J."/>
        </authorList>
    </citation>
    <scope>NUCLEOTIDE SEQUENCE [LARGE SCALE GENOMIC DNA]</scope>
    <source>
        <strain evidence="3">CCUG 55585</strain>
    </source>
</reference>
<dbReference type="EMBL" id="JBHTIF010000001">
    <property type="protein sequence ID" value="MFD0724129.1"/>
    <property type="molecule type" value="Genomic_DNA"/>
</dbReference>
<keyword evidence="3" id="KW-1185">Reference proteome</keyword>
<feature type="region of interest" description="Disordered" evidence="1">
    <location>
        <begin position="152"/>
        <end position="186"/>
    </location>
</feature>
<evidence type="ECO:0000313" key="3">
    <source>
        <dbReference type="Proteomes" id="UP001597110"/>
    </source>
</evidence>
<feature type="region of interest" description="Disordered" evidence="1">
    <location>
        <begin position="103"/>
        <end position="127"/>
    </location>
</feature>
<dbReference type="Proteomes" id="UP001597110">
    <property type="component" value="Unassembled WGS sequence"/>
</dbReference>
<sequence length="243" mass="26072">MSGLPRDHALEGGGETGVSQATWMQWAQAPAAFRCVNRTPEAGALREGPSYPALAATCAIQALLLYGLGRIPESRMARADRADDALEVVWIERPEAATADAMRIPPEAHAARRRSARPQRERSGAAIVSSMPSPLDAAAASAPSSQAPVVADDAWRPMPGAGRSSASDIDPSAFRRDPLARRDTSFDPKPAALEEAIQDRSFGGWMQAATRKRMCGDLRAALRRSPESTASIIESMRRRGCRV</sequence>
<feature type="compositionally biased region" description="Basic and acidic residues" evidence="1">
    <location>
        <begin position="173"/>
        <end position="186"/>
    </location>
</feature>
<organism evidence="2 3">
    <name type="scientific">Lysobacter brunescens</name>
    <dbReference type="NCBI Taxonomy" id="262323"/>
    <lineage>
        <taxon>Bacteria</taxon>
        <taxon>Pseudomonadati</taxon>
        <taxon>Pseudomonadota</taxon>
        <taxon>Gammaproteobacteria</taxon>
        <taxon>Lysobacterales</taxon>
        <taxon>Lysobacteraceae</taxon>
        <taxon>Lysobacter</taxon>
    </lineage>
</organism>
<accession>A0ABW2YCI3</accession>
<comment type="caution">
    <text evidence="2">The sequence shown here is derived from an EMBL/GenBank/DDBJ whole genome shotgun (WGS) entry which is preliminary data.</text>
</comment>
<protein>
    <submittedName>
        <fullName evidence="2">Uncharacterized protein</fullName>
    </submittedName>
</protein>
<name>A0ABW2YCI3_9GAMM</name>
<gene>
    <name evidence="2" type="ORF">ACFQ0E_00815</name>
</gene>
<evidence type="ECO:0000313" key="2">
    <source>
        <dbReference type="EMBL" id="MFD0724129.1"/>
    </source>
</evidence>